<feature type="transmembrane region" description="Helical" evidence="3">
    <location>
        <begin position="72"/>
        <end position="94"/>
    </location>
</feature>
<keyword evidence="5" id="KW-1185">Reference proteome</keyword>
<keyword evidence="2" id="KW-1003">Cell membrane</keyword>
<keyword evidence="2 3" id="KW-0472">Membrane</keyword>
<feature type="transmembrane region" description="Helical" evidence="3">
    <location>
        <begin position="166"/>
        <end position="185"/>
    </location>
</feature>
<dbReference type="Proteomes" id="UP000309848">
    <property type="component" value="Unassembled WGS sequence"/>
</dbReference>
<dbReference type="Pfam" id="PF02632">
    <property type="entry name" value="BioY"/>
    <property type="match status" value="1"/>
</dbReference>
<dbReference type="PANTHER" id="PTHR34295">
    <property type="entry name" value="BIOTIN TRANSPORTER BIOY"/>
    <property type="match status" value="1"/>
</dbReference>
<evidence type="ECO:0000256" key="1">
    <source>
        <dbReference type="ARBA" id="ARBA00010692"/>
    </source>
</evidence>
<sequence length="193" mass="19606">MRQAGIALPAPDSRTRDMRILGWLVTTAATIGLLALASRVQIPMAPVPVTLQTLAVTLAGALLGWRHGGLAVALWLALGAAGLPVLAGGGAGLAKFEGATAGYLFAFPVAAALVGALMARGWDRSWVLAIAAMLIGNSVCLAGGAAWLAWQGQSMARAWASGVEPFLIGAALKAAAGGLAMRWLAANGFRTPR</sequence>
<name>A0A4V3QVI5_9SPHN</name>
<dbReference type="GO" id="GO:0005886">
    <property type="term" value="C:plasma membrane"/>
    <property type="evidence" value="ECO:0007669"/>
    <property type="project" value="UniProtKB-SubCell"/>
</dbReference>
<organism evidence="4 5">
    <name type="scientific">Sphingomonas naasensis</name>
    <dbReference type="NCBI Taxonomy" id="1344951"/>
    <lineage>
        <taxon>Bacteria</taxon>
        <taxon>Pseudomonadati</taxon>
        <taxon>Pseudomonadota</taxon>
        <taxon>Alphaproteobacteria</taxon>
        <taxon>Sphingomonadales</taxon>
        <taxon>Sphingomonadaceae</taxon>
        <taxon>Sphingomonas</taxon>
    </lineage>
</organism>
<comment type="caution">
    <text evidence="4">The sequence shown here is derived from an EMBL/GenBank/DDBJ whole genome shotgun (WGS) entry which is preliminary data.</text>
</comment>
<evidence type="ECO:0000256" key="3">
    <source>
        <dbReference type="SAM" id="Phobius"/>
    </source>
</evidence>
<keyword evidence="3" id="KW-1133">Transmembrane helix</keyword>
<dbReference type="InterPro" id="IPR003784">
    <property type="entry name" value="BioY"/>
</dbReference>
<evidence type="ECO:0000313" key="4">
    <source>
        <dbReference type="EMBL" id="TGX38772.1"/>
    </source>
</evidence>
<dbReference type="PANTHER" id="PTHR34295:SF1">
    <property type="entry name" value="BIOTIN TRANSPORTER BIOY"/>
    <property type="match status" value="1"/>
</dbReference>
<feature type="transmembrane region" description="Helical" evidence="3">
    <location>
        <begin position="126"/>
        <end position="150"/>
    </location>
</feature>
<protein>
    <recommendedName>
        <fullName evidence="2">Biotin transporter</fullName>
    </recommendedName>
</protein>
<comment type="subcellular location">
    <subcellularLocation>
        <location evidence="2">Cell membrane</location>
        <topology evidence="2">Multi-pass membrane protein</topology>
    </subcellularLocation>
</comment>
<evidence type="ECO:0000313" key="5">
    <source>
        <dbReference type="Proteomes" id="UP000309848"/>
    </source>
</evidence>
<reference evidence="4 5" key="1">
    <citation type="submission" date="2019-04" db="EMBL/GenBank/DDBJ databases">
        <title>Sphingomonas psychrotolerans sp. nov., isolated from soil in the Tianshan Mountains, Xinjiang, China.</title>
        <authorList>
            <person name="Luo Y."/>
            <person name="Sheng H."/>
        </authorList>
    </citation>
    <scope>NUCLEOTIDE SEQUENCE [LARGE SCALE GENOMIC DNA]</scope>
    <source>
        <strain evidence="4 5">KIS18-15</strain>
    </source>
</reference>
<dbReference type="EMBL" id="SRXU01000009">
    <property type="protein sequence ID" value="TGX38772.1"/>
    <property type="molecule type" value="Genomic_DNA"/>
</dbReference>
<keyword evidence="2" id="KW-0813">Transport</keyword>
<accession>A0A4V3QVI5</accession>
<dbReference type="OrthoDB" id="9803495at2"/>
<evidence type="ECO:0000256" key="2">
    <source>
        <dbReference type="PIRNR" id="PIRNR016661"/>
    </source>
</evidence>
<feature type="transmembrane region" description="Helical" evidence="3">
    <location>
        <begin position="100"/>
        <end position="119"/>
    </location>
</feature>
<feature type="transmembrane region" description="Helical" evidence="3">
    <location>
        <begin position="20"/>
        <end position="38"/>
    </location>
</feature>
<dbReference type="Gene3D" id="1.10.1760.20">
    <property type="match status" value="1"/>
</dbReference>
<comment type="similarity">
    <text evidence="1 2">Belongs to the BioY family.</text>
</comment>
<dbReference type="AlphaFoldDB" id="A0A4V3QVI5"/>
<dbReference type="GO" id="GO:0015225">
    <property type="term" value="F:biotin transmembrane transporter activity"/>
    <property type="evidence" value="ECO:0007669"/>
    <property type="project" value="UniProtKB-UniRule"/>
</dbReference>
<gene>
    <name evidence="4" type="ORF">E5A74_18265</name>
</gene>
<proteinExistence type="inferred from homology"/>
<keyword evidence="3" id="KW-0812">Transmembrane</keyword>
<dbReference type="PIRSF" id="PIRSF016661">
    <property type="entry name" value="BioY"/>
    <property type="match status" value="1"/>
</dbReference>
<feature type="transmembrane region" description="Helical" evidence="3">
    <location>
        <begin position="44"/>
        <end position="65"/>
    </location>
</feature>